<evidence type="ECO:0000313" key="2">
    <source>
        <dbReference type="Proteomes" id="UP000317171"/>
    </source>
</evidence>
<proteinExistence type="predicted"/>
<sequence length="54" mass="6296">MKTLTKELWMDIPQRRQIVSIHEDDVEYLVDGSGEQNRLIRVTINKRVPGSARC</sequence>
<dbReference type="KEGG" id="gaz:Pan241w_00980"/>
<dbReference type="EMBL" id="CP036269">
    <property type="protein sequence ID" value="QDT40045.1"/>
    <property type="molecule type" value="Genomic_DNA"/>
</dbReference>
<dbReference type="Proteomes" id="UP000317171">
    <property type="component" value="Chromosome"/>
</dbReference>
<protein>
    <submittedName>
        <fullName evidence="1">Uncharacterized protein</fullName>
    </submittedName>
</protein>
<evidence type="ECO:0000313" key="1">
    <source>
        <dbReference type="EMBL" id="QDT40045.1"/>
    </source>
</evidence>
<dbReference type="AlphaFoldDB" id="A0A517R853"/>
<organism evidence="1 2">
    <name type="scientific">Gimesia alba</name>
    <dbReference type="NCBI Taxonomy" id="2527973"/>
    <lineage>
        <taxon>Bacteria</taxon>
        <taxon>Pseudomonadati</taxon>
        <taxon>Planctomycetota</taxon>
        <taxon>Planctomycetia</taxon>
        <taxon>Planctomycetales</taxon>
        <taxon>Planctomycetaceae</taxon>
        <taxon>Gimesia</taxon>
    </lineage>
</organism>
<accession>A0A517R853</accession>
<keyword evidence="2" id="KW-1185">Reference proteome</keyword>
<dbReference type="RefSeq" id="WP_198000239.1">
    <property type="nucleotide sequence ID" value="NZ_CP036269.1"/>
</dbReference>
<reference evidence="1 2" key="1">
    <citation type="submission" date="2019-02" db="EMBL/GenBank/DDBJ databases">
        <title>Deep-cultivation of Planctomycetes and their phenomic and genomic characterization uncovers novel biology.</title>
        <authorList>
            <person name="Wiegand S."/>
            <person name="Jogler M."/>
            <person name="Boedeker C."/>
            <person name="Pinto D."/>
            <person name="Vollmers J."/>
            <person name="Rivas-Marin E."/>
            <person name="Kohn T."/>
            <person name="Peeters S.H."/>
            <person name="Heuer A."/>
            <person name="Rast P."/>
            <person name="Oberbeckmann S."/>
            <person name="Bunk B."/>
            <person name="Jeske O."/>
            <person name="Meyerdierks A."/>
            <person name="Storesund J.E."/>
            <person name="Kallscheuer N."/>
            <person name="Luecker S."/>
            <person name="Lage O.M."/>
            <person name="Pohl T."/>
            <person name="Merkel B.J."/>
            <person name="Hornburger P."/>
            <person name="Mueller R.-W."/>
            <person name="Bruemmer F."/>
            <person name="Labrenz M."/>
            <person name="Spormann A.M."/>
            <person name="Op den Camp H."/>
            <person name="Overmann J."/>
            <person name="Amann R."/>
            <person name="Jetten M.S.M."/>
            <person name="Mascher T."/>
            <person name="Medema M.H."/>
            <person name="Devos D.P."/>
            <person name="Kaster A.-K."/>
            <person name="Ovreas L."/>
            <person name="Rohde M."/>
            <person name="Galperin M.Y."/>
            <person name="Jogler C."/>
        </authorList>
    </citation>
    <scope>NUCLEOTIDE SEQUENCE [LARGE SCALE GENOMIC DNA]</scope>
    <source>
        <strain evidence="1 2">Pan241w</strain>
    </source>
</reference>
<gene>
    <name evidence="1" type="ORF">Pan241w_00980</name>
</gene>
<name>A0A517R853_9PLAN</name>